<dbReference type="Proteomes" id="UP000586093">
    <property type="component" value="Unassembled WGS sequence"/>
</dbReference>
<evidence type="ECO:0000256" key="2">
    <source>
        <dbReference type="ARBA" id="ARBA00022679"/>
    </source>
</evidence>
<dbReference type="GO" id="GO:0005829">
    <property type="term" value="C:cytosol"/>
    <property type="evidence" value="ECO:0007669"/>
    <property type="project" value="TreeGrafter"/>
</dbReference>
<dbReference type="RefSeq" id="WP_182664888.1">
    <property type="nucleotide sequence ID" value="NZ_JACIVI010000004.1"/>
</dbReference>
<dbReference type="InterPro" id="IPR017508">
    <property type="entry name" value="HipA_N1"/>
</dbReference>
<comment type="similarity">
    <text evidence="1">Belongs to the HipA Ser/Thr kinase family.</text>
</comment>
<evidence type="ECO:0000259" key="4">
    <source>
        <dbReference type="Pfam" id="PF07804"/>
    </source>
</evidence>
<dbReference type="PANTHER" id="PTHR37419:SF1">
    <property type="entry name" value="SERINE_THREONINE-PROTEIN KINASE TOXIN HIPA"/>
    <property type="match status" value="1"/>
</dbReference>
<gene>
    <name evidence="6" type="ORF">H4F90_11995</name>
</gene>
<feature type="domain" description="HipA N-terminal subdomain 1" evidence="5">
    <location>
        <begin position="5"/>
        <end position="106"/>
    </location>
</feature>
<accession>A0A839HTR3</accession>
<sequence length="452" mass="50132">MTHALHVWAEETRIAAIEHEGRDDRWSLSYAEPWTADAQSYPLSPALPLTRPQADYPSASIKRFIEHLLPEGRALDVAVAYNGLAKTNIFGLIWALGAETAGALRFTGDAATTQPAGEPVLREVSRQELDQRIAEREHVPLTVWDGKVRMSVAGLQDKLLVYLDRPLNDGGRLFLVDGQRLASTHILKPDTDNPKTPHLAVNEHFCMSLARRMGLPAAEVGLLRTPRPVLVVRRFDREIENAGGHPRVRRRHIIDACQACDLPVAYKYERNLGSADAVRHIRDGVSFERLFGCADITANKAAARLAMLRWALFQFLIGNSDAHGKNFSFFVRPGGLLEPTPWYDLVSVLQYDGFDTELAMAYGDVFNHAEVSPFALADFAARCGIDRKLMRREGQRLAKLAVAAAAAQAEDADYEGEAERAFVQGIASFVAEQAQRLTQLVADAARLKDEYL</sequence>
<dbReference type="Pfam" id="PF13657">
    <property type="entry name" value="Couple_hipA"/>
    <property type="match status" value="1"/>
</dbReference>
<evidence type="ECO:0000259" key="5">
    <source>
        <dbReference type="Pfam" id="PF13657"/>
    </source>
</evidence>
<dbReference type="Gene3D" id="1.10.1070.20">
    <property type="match status" value="1"/>
</dbReference>
<dbReference type="PANTHER" id="PTHR37419">
    <property type="entry name" value="SERINE/THREONINE-PROTEIN KINASE TOXIN HIPA"/>
    <property type="match status" value="1"/>
</dbReference>
<keyword evidence="2" id="KW-0808">Transferase</keyword>
<organism evidence="6 7">
    <name type="scientific">Aquariibacter albus</name>
    <dbReference type="NCBI Taxonomy" id="2759899"/>
    <lineage>
        <taxon>Bacteria</taxon>
        <taxon>Pseudomonadati</taxon>
        <taxon>Pseudomonadota</taxon>
        <taxon>Betaproteobacteria</taxon>
        <taxon>Burkholderiales</taxon>
        <taxon>Sphaerotilaceae</taxon>
        <taxon>Aquariibacter</taxon>
    </lineage>
</organism>
<evidence type="ECO:0000256" key="3">
    <source>
        <dbReference type="ARBA" id="ARBA00022777"/>
    </source>
</evidence>
<keyword evidence="3" id="KW-0418">Kinase</keyword>
<dbReference type="EMBL" id="JACIVI010000004">
    <property type="protein sequence ID" value="MBB1162701.1"/>
    <property type="molecule type" value="Genomic_DNA"/>
</dbReference>
<keyword evidence="7" id="KW-1185">Reference proteome</keyword>
<dbReference type="Pfam" id="PF07804">
    <property type="entry name" value="HipA_C"/>
    <property type="match status" value="1"/>
</dbReference>
<evidence type="ECO:0000256" key="1">
    <source>
        <dbReference type="ARBA" id="ARBA00010164"/>
    </source>
</evidence>
<evidence type="ECO:0000313" key="6">
    <source>
        <dbReference type="EMBL" id="MBB1162701.1"/>
    </source>
</evidence>
<dbReference type="NCBIfam" id="TIGR03071">
    <property type="entry name" value="couple_hipA"/>
    <property type="match status" value="1"/>
</dbReference>
<dbReference type="InterPro" id="IPR012893">
    <property type="entry name" value="HipA-like_C"/>
</dbReference>
<dbReference type="AlphaFoldDB" id="A0A839HTR3"/>
<comment type="caution">
    <text evidence="6">The sequence shown here is derived from an EMBL/GenBank/DDBJ whole genome shotgun (WGS) entry which is preliminary data.</text>
</comment>
<proteinExistence type="inferred from homology"/>
<name>A0A839HTR3_9BURK</name>
<protein>
    <submittedName>
        <fullName evidence="6">HipA domain-containing protein</fullName>
    </submittedName>
</protein>
<dbReference type="InterPro" id="IPR052028">
    <property type="entry name" value="HipA_Ser/Thr_kinase"/>
</dbReference>
<dbReference type="GO" id="GO:0004674">
    <property type="term" value="F:protein serine/threonine kinase activity"/>
    <property type="evidence" value="ECO:0007669"/>
    <property type="project" value="TreeGrafter"/>
</dbReference>
<feature type="domain" description="HipA-like C-terminal" evidence="4">
    <location>
        <begin position="150"/>
        <end position="402"/>
    </location>
</feature>
<reference evidence="6 7" key="1">
    <citation type="submission" date="2020-08" db="EMBL/GenBank/DDBJ databases">
        <title>Aquariorum lacteus gen. nov., sp. nov., a new member of the family Comamonadaceae, isolated from freshwater aquarium.</title>
        <authorList>
            <person name="Chun S.-J."/>
        </authorList>
    </citation>
    <scope>NUCLEOTIDE SEQUENCE [LARGE SCALE GENOMIC DNA]</scope>
    <source>
        <strain evidence="6 7">SJAQ100</strain>
    </source>
</reference>
<evidence type="ECO:0000313" key="7">
    <source>
        <dbReference type="Proteomes" id="UP000586093"/>
    </source>
</evidence>